<dbReference type="GO" id="GO:0003755">
    <property type="term" value="F:peptidyl-prolyl cis-trans isomerase activity"/>
    <property type="evidence" value="ECO:0007669"/>
    <property type="project" value="UniProtKB-UniRule"/>
</dbReference>
<proteinExistence type="inferred from homology"/>
<comment type="caution">
    <text evidence="8">The sequence shown here is derived from an EMBL/GenBank/DDBJ whole genome shotgun (WGS) entry which is preliminary data.</text>
</comment>
<dbReference type="EC" id="5.2.1.8" evidence="6"/>
<comment type="similarity">
    <text evidence="2 6">Belongs to the FKBP-type PPIase family.</text>
</comment>
<evidence type="ECO:0000256" key="4">
    <source>
        <dbReference type="ARBA" id="ARBA00023235"/>
    </source>
</evidence>
<dbReference type="PANTHER" id="PTHR43811:SF19">
    <property type="entry name" value="39 KDA FK506-BINDING NUCLEAR PROTEIN"/>
    <property type="match status" value="1"/>
</dbReference>
<evidence type="ECO:0000313" key="9">
    <source>
        <dbReference type="Proteomes" id="UP000292884"/>
    </source>
</evidence>
<evidence type="ECO:0000313" key="8">
    <source>
        <dbReference type="EMBL" id="TCC93211.1"/>
    </source>
</evidence>
<dbReference type="SUPFAM" id="SSF54534">
    <property type="entry name" value="FKBP-like"/>
    <property type="match status" value="2"/>
</dbReference>
<evidence type="ECO:0000259" key="7">
    <source>
        <dbReference type="PROSITE" id="PS50059"/>
    </source>
</evidence>
<dbReference type="Gene3D" id="3.10.50.40">
    <property type="match status" value="2"/>
</dbReference>
<evidence type="ECO:0000256" key="6">
    <source>
        <dbReference type="RuleBase" id="RU003915"/>
    </source>
</evidence>
<dbReference type="EMBL" id="SJSK01000001">
    <property type="protein sequence ID" value="TCC93211.1"/>
    <property type="molecule type" value="Genomic_DNA"/>
</dbReference>
<protein>
    <recommendedName>
        <fullName evidence="6">Peptidyl-prolyl cis-trans isomerase</fullName>
        <ecNumber evidence="6">5.2.1.8</ecNumber>
    </recommendedName>
</protein>
<comment type="catalytic activity">
    <reaction evidence="1 5 6">
        <text>[protein]-peptidylproline (omega=180) = [protein]-peptidylproline (omega=0)</text>
        <dbReference type="Rhea" id="RHEA:16237"/>
        <dbReference type="Rhea" id="RHEA-COMP:10747"/>
        <dbReference type="Rhea" id="RHEA-COMP:10748"/>
        <dbReference type="ChEBI" id="CHEBI:83833"/>
        <dbReference type="ChEBI" id="CHEBI:83834"/>
        <dbReference type="EC" id="5.2.1.8"/>
    </reaction>
</comment>
<evidence type="ECO:0000256" key="1">
    <source>
        <dbReference type="ARBA" id="ARBA00000971"/>
    </source>
</evidence>
<dbReference type="InterPro" id="IPR046357">
    <property type="entry name" value="PPIase_dom_sf"/>
</dbReference>
<dbReference type="RefSeq" id="WP_131551080.1">
    <property type="nucleotide sequence ID" value="NZ_SJSK01000001.1"/>
</dbReference>
<evidence type="ECO:0000256" key="3">
    <source>
        <dbReference type="ARBA" id="ARBA00023110"/>
    </source>
</evidence>
<dbReference type="Proteomes" id="UP000292884">
    <property type="component" value="Unassembled WGS sequence"/>
</dbReference>
<accession>A0A4R0N0I9</accession>
<feature type="domain" description="PPIase FKBP-type" evidence="7">
    <location>
        <begin position="199"/>
        <end position="281"/>
    </location>
</feature>
<dbReference type="PROSITE" id="PS50059">
    <property type="entry name" value="FKBP_PPIASE"/>
    <property type="match status" value="1"/>
</dbReference>
<dbReference type="PANTHER" id="PTHR43811">
    <property type="entry name" value="FKBP-TYPE PEPTIDYL-PROLYL CIS-TRANS ISOMERASE FKPA"/>
    <property type="match status" value="1"/>
</dbReference>
<gene>
    <name evidence="8" type="ORF">EZ428_00085</name>
</gene>
<dbReference type="AlphaFoldDB" id="A0A4R0N0I9"/>
<evidence type="ECO:0000256" key="2">
    <source>
        <dbReference type="ARBA" id="ARBA00006577"/>
    </source>
</evidence>
<name>A0A4R0N0I9_9SPHI</name>
<sequence length="282" mass="30565">MRKLTTYTLALLGILVLFNSCKKEYETIESIDDAKIQAYIKKNNLTMTKDPSGFYYQLVTQGTGASLLNKDSVFYNLSISSLGGANYYTTAAYNNEGTYLGYISPSSYRTALEGANRGAKVRVILPSYLAYGKNGNATVPSNEVIISDITTEVLPTQWQIDDKRIVDFLAAKGLTATKSPLRVYYIVKTPGTGTSVDISSTITVKYTGRTLNGTVFDTSGDATISSPLVSLIKGWEVLLGMQKGAKVRIFVPSNLGYGLDAQTSIPGSSVLDFDIELVDVTN</sequence>
<evidence type="ECO:0000256" key="5">
    <source>
        <dbReference type="PROSITE-ProRule" id="PRU00277"/>
    </source>
</evidence>
<dbReference type="OrthoDB" id="669809at2"/>
<keyword evidence="4 5" id="KW-0413">Isomerase</keyword>
<keyword evidence="9" id="KW-1185">Reference proteome</keyword>
<reference evidence="8 9" key="1">
    <citation type="submission" date="2019-02" db="EMBL/GenBank/DDBJ databases">
        <title>Pedobacter sp. RP-1-13 sp. nov., isolated from Arctic soil.</title>
        <authorList>
            <person name="Dahal R.H."/>
        </authorList>
    </citation>
    <scope>NUCLEOTIDE SEQUENCE [LARGE SCALE GENOMIC DNA]</scope>
    <source>
        <strain evidence="8 9">RP-1-13</strain>
    </source>
</reference>
<dbReference type="InterPro" id="IPR001179">
    <property type="entry name" value="PPIase_FKBP_dom"/>
</dbReference>
<keyword evidence="3 5" id="KW-0697">Rotamase</keyword>
<dbReference type="Pfam" id="PF00254">
    <property type="entry name" value="FKBP_C"/>
    <property type="match status" value="1"/>
</dbReference>
<organism evidence="8 9">
    <name type="scientific">Pedobacter frigiditerrae</name>
    <dbReference type="NCBI Taxonomy" id="2530452"/>
    <lineage>
        <taxon>Bacteria</taxon>
        <taxon>Pseudomonadati</taxon>
        <taxon>Bacteroidota</taxon>
        <taxon>Sphingobacteriia</taxon>
        <taxon>Sphingobacteriales</taxon>
        <taxon>Sphingobacteriaceae</taxon>
        <taxon>Pedobacter</taxon>
    </lineage>
</organism>